<feature type="domain" description="Reverse transcriptase" evidence="1">
    <location>
        <begin position="46"/>
        <end position="272"/>
    </location>
</feature>
<proteinExistence type="predicted"/>
<dbReference type="PANTHER" id="PTHR34047">
    <property type="entry name" value="NUCLEAR INTRON MATURASE 1, MITOCHONDRIAL-RELATED"/>
    <property type="match status" value="1"/>
</dbReference>
<dbReference type="PROSITE" id="PS50878">
    <property type="entry name" value="RT_POL"/>
    <property type="match status" value="1"/>
</dbReference>
<evidence type="ECO:0000259" key="1">
    <source>
        <dbReference type="PROSITE" id="PS50878"/>
    </source>
</evidence>
<dbReference type="InterPro" id="IPR000477">
    <property type="entry name" value="RT_dom"/>
</dbReference>
<evidence type="ECO:0000313" key="2">
    <source>
        <dbReference type="EMBL" id="MBC8177482.1"/>
    </source>
</evidence>
<dbReference type="CDD" id="cd01651">
    <property type="entry name" value="RT_G2_intron"/>
    <property type="match status" value="1"/>
</dbReference>
<accession>A0A8J6MYG5</accession>
<dbReference type="SUPFAM" id="SSF56672">
    <property type="entry name" value="DNA/RNA polymerases"/>
    <property type="match status" value="1"/>
</dbReference>
<dbReference type="Proteomes" id="UP000650524">
    <property type="component" value="Unassembled WGS sequence"/>
</dbReference>
<organism evidence="2 3">
    <name type="scientific">Candidatus Desulfacyla euxinica</name>
    <dbReference type="NCBI Taxonomy" id="2841693"/>
    <lineage>
        <taxon>Bacteria</taxon>
        <taxon>Deltaproteobacteria</taxon>
        <taxon>Candidatus Desulfacyla</taxon>
    </lineage>
</organism>
<dbReference type="EMBL" id="JACNJD010000212">
    <property type="protein sequence ID" value="MBC8177482.1"/>
    <property type="molecule type" value="Genomic_DNA"/>
</dbReference>
<gene>
    <name evidence="2" type="ORF">H8E19_08760</name>
</gene>
<sequence>MKRKGYLFEKLYSFENLYAAFKKAFKGSGRTEGACRFHFHLERELLKLKEELKTNTYFPAKYRYFKTFDPKERTISVAPFRDRVVHHAVVRVLEPIFEPTFIFDSYATRKEKGTHRAVKRAQKYLKRGFYYFKADVLKYFDSVDHDTLLDLVRRKIKDQRVLELVERIIRNSDVSRGLARGRGLPIGNLTSQFFANVYLDPLDHLIKDQMGIKCYVRYMDDMVLFSDSKGYLKNVLREVRLFLDDQLKLTLNPRATFLNSRLNGLPFLGFRIFPNVIRVKRENLKRVKSKLKERKKEFHAGLITEERFVMSVRSMFDHLNFADSFTLRNSVLVPRAGVG</sequence>
<name>A0A8J6MYG5_9DELT</name>
<comment type="caution">
    <text evidence="2">The sequence shown here is derived from an EMBL/GenBank/DDBJ whole genome shotgun (WGS) entry which is preliminary data.</text>
</comment>
<dbReference type="PANTHER" id="PTHR34047:SF8">
    <property type="entry name" value="PROTEIN YKFC"/>
    <property type="match status" value="1"/>
</dbReference>
<dbReference type="AlphaFoldDB" id="A0A8J6MYG5"/>
<evidence type="ECO:0000313" key="3">
    <source>
        <dbReference type="Proteomes" id="UP000650524"/>
    </source>
</evidence>
<dbReference type="Pfam" id="PF00078">
    <property type="entry name" value="RVT_1"/>
    <property type="match status" value="1"/>
</dbReference>
<protein>
    <recommendedName>
        <fullName evidence="1">Reverse transcriptase domain-containing protein</fullName>
    </recommendedName>
</protein>
<dbReference type="InterPro" id="IPR043502">
    <property type="entry name" value="DNA/RNA_pol_sf"/>
</dbReference>
<dbReference type="InterPro" id="IPR051083">
    <property type="entry name" value="GrpII_Intron_Splice-Mob/Def"/>
</dbReference>
<reference evidence="2 3" key="1">
    <citation type="submission" date="2020-08" db="EMBL/GenBank/DDBJ databases">
        <title>Bridging the membrane lipid divide: bacteria of the FCB group superphylum have the potential to synthesize archaeal ether lipids.</title>
        <authorList>
            <person name="Villanueva L."/>
            <person name="Von Meijenfeldt F.A.B."/>
            <person name="Westbye A.B."/>
            <person name="Yadav S."/>
            <person name="Hopmans E.C."/>
            <person name="Dutilh B.E."/>
            <person name="Sinninghe Damste J.S."/>
        </authorList>
    </citation>
    <scope>NUCLEOTIDE SEQUENCE [LARGE SCALE GENOMIC DNA]</scope>
    <source>
        <strain evidence="2">NIOZ-UU27</strain>
    </source>
</reference>